<feature type="compositionally biased region" description="Low complexity" evidence="1">
    <location>
        <begin position="230"/>
        <end position="239"/>
    </location>
</feature>
<feature type="compositionally biased region" description="Acidic residues" evidence="1">
    <location>
        <begin position="201"/>
        <end position="210"/>
    </location>
</feature>
<dbReference type="AlphaFoldDB" id="A0A8H6SQ67"/>
<evidence type="ECO:0000313" key="2">
    <source>
        <dbReference type="EMBL" id="KAF7303793.1"/>
    </source>
</evidence>
<dbReference type="GeneID" id="59345360"/>
<evidence type="ECO:0008006" key="4">
    <source>
        <dbReference type="Google" id="ProtNLM"/>
    </source>
</evidence>
<comment type="caution">
    <text evidence="2">The sequence shown here is derived from an EMBL/GenBank/DDBJ whole genome shotgun (WGS) entry which is preliminary data.</text>
</comment>
<dbReference type="EMBL" id="JACAZF010000005">
    <property type="protein sequence ID" value="KAF7303793.1"/>
    <property type="molecule type" value="Genomic_DNA"/>
</dbReference>
<dbReference type="RefSeq" id="XP_037220765.1">
    <property type="nucleotide sequence ID" value="XM_037362844.1"/>
</dbReference>
<keyword evidence="3" id="KW-1185">Reference proteome</keyword>
<protein>
    <recommendedName>
        <fullName evidence="4">Mediator of RNA polymerase II transcription subunit 8</fullName>
    </recommendedName>
</protein>
<feature type="compositionally biased region" description="Acidic residues" evidence="1">
    <location>
        <begin position="219"/>
        <end position="229"/>
    </location>
</feature>
<name>A0A8H6SQ67_9AGAR</name>
<feature type="region of interest" description="Disordered" evidence="1">
    <location>
        <begin position="197"/>
        <end position="239"/>
    </location>
</feature>
<dbReference type="Proteomes" id="UP000636479">
    <property type="component" value="Unassembled WGS sequence"/>
</dbReference>
<gene>
    <name evidence="2" type="ORF">MIND_00609000</name>
</gene>
<proteinExistence type="predicted"/>
<organism evidence="2 3">
    <name type="scientific">Mycena indigotica</name>
    <dbReference type="NCBI Taxonomy" id="2126181"/>
    <lineage>
        <taxon>Eukaryota</taxon>
        <taxon>Fungi</taxon>
        <taxon>Dikarya</taxon>
        <taxon>Basidiomycota</taxon>
        <taxon>Agaricomycotina</taxon>
        <taxon>Agaricomycetes</taxon>
        <taxon>Agaricomycetidae</taxon>
        <taxon>Agaricales</taxon>
        <taxon>Marasmiineae</taxon>
        <taxon>Mycenaceae</taxon>
        <taxon>Mycena</taxon>
    </lineage>
</organism>
<accession>A0A8H6SQ67</accession>
<reference evidence="2" key="1">
    <citation type="submission" date="2020-05" db="EMBL/GenBank/DDBJ databases">
        <title>Mycena genomes resolve the evolution of fungal bioluminescence.</title>
        <authorList>
            <person name="Tsai I.J."/>
        </authorList>
    </citation>
    <scope>NUCLEOTIDE SEQUENCE</scope>
    <source>
        <strain evidence="2">171206Taipei</strain>
    </source>
</reference>
<evidence type="ECO:0000313" key="3">
    <source>
        <dbReference type="Proteomes" id="UP000636479"/>
    </source>
</evidence>
<sequence>MATSDLPIDQLESLRHKANQIIESVSALQRMIEGSYQNYIPPWPDILSKYHVILSQTQNFSNALVSPLQAGQRDPTLDHKPPPNPFEGLALHPRKPMTDMQLDNEVIPLLRNQQTTDVLKMESDTVRRLAGHLATRGTLGVLGIVQPPPSALGVTSKKPEYEDVLQECAQIREAHDQRVERAVRAVAMLRDKFETKTRMEVDEEEPEELAYDPLQAADDSADEDDEEEAGASAALAEAT</sequence>
<dbReference type="Gene3D" id="1.20.58.1710">
    <property type="match status" value="1"/>
</dbReference>
<evidence type="ECO:0000256" key="1">
    <source>
        <dbReference type="SAM" id="MobiDB-lite"/>
    </source>
</evidence>
<dbReference type="OrthoDB" id="5568181at2759"/>